<protein>
    <submittedName>
        <fullName evidence="2">Uncharacterized protein</fullName>
    </submittedName>
</protein>
<evidence type="ECO:0000313" key="3">
    <source>
        <dbReference type="Proteomes" id="UP001154282"/>
    </source>
</evidence>
<dbReference type="Proteomes" id="UP001154282">
    <property type="component" value="Unassembled WGS sequence"/>
</dbReference>
<gene>
    <name evidence="2" type="ORF">LITE_LOCUS43390</name>
</gene>
<evidence type="ECO:0000256" key="1">
    <source>
        <dbReference type="SAM" id="MobiDB-lite"/>
    </source>
</evidence>
<organism evidence="2 3">
    <name type="scientific">Linum tenue</name>
    <dbReference type="NCBI Taxonomy" id="586396"/>
    <lineage>
        <taxon>Eukaryota</taxon>
        <taxon>Viridiplantae</taxon>
        <taxon>Streptophyta</taxon>
        <taxon>Embryophyta</taxon>
        <taxon>Tracheophyta</taxon>
        <taxon>Spermatophyta</taxon>
        <taxon>Magnoliopsida</taxon>
        <taxon>eudicotyledons</taxon>
        <taxon>Gunneridae</taxon>
        <taxon>Pentapetalae</taxon>
        <taxon>rosids</taxon>
        <taxon>fabids</taxon>
        <taxon>Malpighiales</taxon>
        <taxon>Linaceae</taxon>
        <taxon>Linum</taxon>
    </lineage>
</organism>
<dbReference type="AlphaFoldDB" id="A0AAV0QJD3"/>
<feature type="region of interest" description="Disordered" evidence="1">
    <location>
        <begin position="1"/>
        <end position="20"/>
    </location>
</feature>
<keyword evidence="3" id="KW-1185">Reference proteome</keyword>
<dbReference type="EMBL" id="CAMGYJ010000009">
    <property type="protein sequence ID" value="CAI0544971.1"/>
    <property type="molecule type" value="Genomic_DNA"/>
</dbReference>
<evidence type="ECO:0000313" key="2">
    <source>
        <dbReference type="EMBL" id="CAI0544971.1"/>
    </source>
</evidence>
<feature type="non-terminal residue" evidence="2">
    <location>
        <position position="105"/>
    </location>
</feature>
<proteinExistence type="predicted"/>
<sequence>MTKRSEANPQRPPDQTRKRRHFLPTRLHAAPFPNANDRRRRHVRRRRVLHQMVPDRDACRVELVPVPVPLVVMIISCAPQVARRRSSRDYVLQARVTQLHVVVVV</sequence>
<name>A0AAV0QJD3_9ROSI</name>
<accession>A0AAV0QJD3</accession>
<comment type="caution">
    <text evidence="2">The sequence shown here is derived from an EMBL/GenBank/DDBJ whole genome shotgun (WGS) entry which is preliminary data.</text>
</comment>
<reference evidence="2" key="1">
    <citation type="submission" date="2022-08" db="EMBL/GenBank/DDBJ databases">
        <authorList>
            <person name="Gutierrez-Valencia J."/>
        </authorList>
    </citation>
    <scope>NUCLEOTIDE SEQUENCE</scope>
</reference>